<dbReference type="OrthoDB" id="5596883at2759"/>
<proteinExistence type="predicted"/>
<gene>
    <name evidence="2" type="ORF">LPJ61_001885</name>
</gene>
<evidence type="ECO:0000313" key="2">
    <source>
        <dbReference type="EMBL" id="KAJ1732795.1"/>
    </source>
</evidence>
<accession>A0A9W7YEC9</accession>
<keyword evidence="3" id="KW-1185">Reference proteome</keyword>
<sequence>MLFRLQKPVRQSKLTMGGRKREPEPTTPEEVQTQPEHKAQPEPQAAQFRLLKPAPAKAAKGGKAPAKLNLCPTGLISPPESSRGGRPPPLSLAGALTQSGLSPSSPCMPLTPGAGRGPVGGAIDGALFGEASPSLYAQPTPPPIAGAPIFMFTPPSPPVVAIAAAADAAEPNSPPPGGAQNTLTAVSASASLAPCTPPWPKTGASLRRTIFDHIGKPQLSPMDLRGYMAISMNS</sequence>
<organism evidence="2 3">
    <name type="scientific">Coemansia biformis</name>
    <dbReference type="NCBI Taxonomy" id="1286918"/>
    <lineage>
        <taxon>Eukaryota</taxon>
        <taxon>Fungi</taxon>
        <taxon>Fungi incertae sedis</taxon>
        <taxon>Zoopagomycota</taxon>
        <taxon>Kickxellomycotina</taxon>
        <taxon>Kickxellomycetes</taxon>
        <taxon>Kickxellales</taxon>
        <taxon>Kickxellaceae</taxon>
        <taxon>Coemansia</taxon>
    </lineage>
</organism>
<feature type="region of interest" description="Disordered" evidence="1">
    <location>
        <begin position="1"/>
        <end position="104"/>
    </location>
</feature>
<reference evidence="2" key="1">
    <citation type="submission" date="2022-07" db="EMBL/GenBank/DDBJ databases">
        <title>Phylogenomic reconstructions and comparative analyses of Kickxellomycotina fungi.</title>
        <authorList>
            <person name="Reynolds N.K."/>
            <person name="Stajich J.E."/>
            <person name="Barry K."/>
            <person name="Grigoriev I.V."/>
            <person name="Crous P."/>
            <person name="Smith M.E."/>
        </authorList>
    </citation>
    <scope>NUCLEOTIDE SEQUENCE</scope>
    <source>
        <strain evidence="2">BCRC 34381</strain>
    </source>
</reference>
<dbReference type="AlphaFoldDB" id="A0A9W7YEC9"/>
<protein>
    <submittedName>
        <fullName evidence="2">Uncharacterized protein</fullName>
    </submittedName>
</protein>
<name>A0A9W7YEC9_9FUNG</name>
<dbReference type="EMBL" id="JANBOI010000195">
    <property type="protein sequence ID" value="KAJ1732795.1"/>
    <property type="molecule type" value="Genomic_DNA"/>
</dbReference>
<evidence type="ECO:0000313" key="3">
    <source>
        <dbReference type="Proteomes" id="UP001143981"/>
    </source>
</evidence>
<comment type="caution">
    <text evidence="2">The sequence shown here is derived from an EMBL/GenBank/DDBJ whole genome shotgun (WGS) entry which is preliminary data.</text>
</comment>
<feature type="compositionally biased region" description="Low complexity" evidence="1">
    <location>
        <begin position="50"/>
        <end position="68"/>
    </location>
</feature>
<dbReference type="Proteomes" id="UP001143981">
    <property type="component" value="Unassembled WGS sequence"/>
</dbReference>
<evidence type="ECO:0000256" key="1">
    <source>
        <dbReference type="SAM" id="MobiDB-lite"/>
    </source>
</evidence>